<comment type="function">
    <text evidence="5">Catalyzes the conversion of 1-hydroxy-2-methyl-2-(E)-butenyl 4-diphosphate (HMBPP) into a mixture of isopentenyl diphosphate (IPP) and dimethylallyl diphosphate (DMAPP). Acts in the terminal step of the DOXP/MEP pathway for isoprenoid precursor biosynthesis.</text>
</comment>
<comment type="similarity">
    <text evidence="5">Belongs to the IspH family.</text>
</comment>
<dbReference type="InterPro" id="IPR003451">
    <property type="entry name" value="LytB/IspH"/>
</dbReference>
<dbReference type="HAMAP" id="MF_00191">
    <property type="entry name" value="IspH"/>
    <property type="match status" value="1"/>
</dbReference>
<name>A0A2N9YAT8_9GAMM</name>
<gene>
    <name evidence="5 6" type="primary">ispH</name>
    <name evidence="6" type="synonym">lytB</name>
    <name evidence="6" type="ORF">BLE401_01985</name>
</gene>
<feature type="binding site" evidence="5">
    <location>
        <position position="222"/>
    </location>
    <ligand>
        <name>isopentenyl diphosphate</name>
        <dbReference type="ChEBI" id="CHEBI:128769"/>
    </ligand>
</feature>
<organism evidence="6 7">
    <name type="scientific">Beggiatoa leptomitoformis</name>
    <dbReference type="NCBI Taxonomy" id="288004"/>
    <lineage>
        <taxon>Bacteria</taxon>
        <taxon>Pseudomonadati</taxon>
        <taxon>Pseudomonadota</taxon>
        <taxon>Gammaproteobacteria</taxon>
        <taxon>Thiotrichales</taxon>
        <taxon>Thiotrichaceae</taxon>
        <taxon>Beggiatoa</taxon>
    </lineage>
</organism>
<dbReference type="PANTHER" id="PTHR30426">
    <property type="entry name" value="4-HYDROXY-3-METHYLBUT-2-ENYL DIPHOSPHATE REDUCTASE"/>
    <property type="match status" value="1"/>
</dbReference>
<evidence type="ECO:0000256" key="5">
    <source>
        <dbReference type="HAMAP-Rule" id="MF_00191"/>
    </source>
</evidence>
<keyword evidence="7" id="KW-1185">Reference proteome</keyword>
<dbReference type="GO" id="GO:0019288">
    <property type="term" value="P:isopentenyl diphosphate biosynthetic process, methylerythritol 4-phosphate pathway"/>
    <property type="evidence" value="ECO:0007669"/>
    <property type="project" value="UniProtKB-UniRule"/>
</dbReference>
<dbReference type="Gene3D" id="3.40.1010.20">
    <property type="entry name" value="4-hydroxy-3-methylbut-2-enyl diphosphate reductase, catalytic domain"/>
    <property type="match status" value="2"/>
</dbReference>
<feature type="binding site" evidence="5">
    <location>
        <position position="41"/>
    </location>
    <ligand>
        <name>(2E)-4-hydroxy-3-methylbut-2-enyl diphosphate</name>
        <dbReference type="ChEBI" id="CHEBI:128753"/>
    </ligand>
</feature>
<sequence length="315" mass="34365">MNVILAQPRGFCAGVVRAIEIVEQALMVYPSPVYVLHEIVHNRYVVDDLRQRGAVFVETLDEVPLGAVCIFSAHGVAQAVVKNAELRQLEVIDATCPLVTKVHQQAQRYVQQGAEIVIIGHAGHPEVEGTRGRIDGIVHILSTVAEAQALQVRDPEKLAYVTQTTLSVDDTKDVIAVLSQRFPTIQGPQLSDICYATQNRQNAVRELATKVNLLLVVGAQNSSNSNRLREAGEQAGVTSYLIQDAHDLNPEWFTGDQQIGVTAGASAPEILIQGVLDRLKTFGVQTISIMDGQPENTTFKLPLALLEKVKQKEVV</sequence>
<feature type="binding site" evidence="5">
    <location>
        <position position="266"/>
    </location>
    <ligand>
        <name>isopentenyl diphosphate</name>
        <dbReference type="ChEBI" id="CHEBI:128769"/>
    </ligand>
</feature>
<feature type="binding site" evidence="5">
    <location>
        <position position="223"/>
    </location>
    <ligand>
        <name>(2E)-4-hydroxy-3-methylbut-2-enyl diphosphate</name>
        <dbReference type="ChEBI" id="CHEBI:128753"/>
    </ligand>
</feature>
<feature type="binding site" evidence="5">
    <location>
        <position position="74"/>
    </location>
    <ligand>
        <name>dimethylallyl diphosphate</name>
        <dbReference type="ChEBI" id="CHEBI:57623"/>
    </ligand>
</feature>
<feature type="binding site" evidence="5">
    <location>
        <position position="41"/>
    </location>
    <ligand>
        <name>dimethylallyl diphosphate</name>
        <dbReference type="ChEBI" id="CHEBI:57623"/>
    </ligand>
</feature>
<evidence type="ECO:0000256" key="4">
    <source>
        <dbReference type="ARBA" id="ARBA00023014"/>
    </source>
</evidence>
<comment type="cofactor">
    <cofactor evidence="5">
        <name>[4Fe-4S] cluster</name>
        <dbReference type="ChEBI" id="CHEBI:49883"/>
    </cofactor>
    <text evidence="5">Binds 1 [4Fe-4S] cluster per subunit.</text>
</comment>
<feature type="binding site" evidence="5">
    <location>
        <position position="222"/>
    </location>
    <ligand>
        <name>dimethylallyl diphosphate</name>
        <dbReference type="ChEBI" id="CHEBI:57623"/>
    </ligand>
</feature>
<dbReference type="GO" id="GO:0051539">
    <property type="term" value="F:4 iron, 4 sulfur cluster binding"/>
    <property type="evidence" value="ECO:0007669"/>
    <property type="project" value="UniProtKB-UniRule"/>
</dbReference>
<feature type="binding site" evidence="5">
    <location>
        <position position="74"/>
    </location>
    <ligand>
        <name>(2E)-4-hydroxy-3-methylbut-2-enyl diphosphate</name>
        <dbReference type="ChEBI" id="CHEBI:128753"/>
    </ligand>
</feature>
<feature type="active site" description="Proton donor" evidence="5">
    <location>
        <position position="126"/>
    </location>
</feature>
<feature type="binding site" evidence="5">
    <location>
        <position position="222"/>
    </location>
    <ligand>
        <name>(2E)-4-hydroxy-3-methylbut-2-enyl diphosphate</name>
        <dbReference type="ChEBI" id="CHEBI:128753"/>
    </ligand>
</feature>
<dbReference type="OrthoDB" id="9804068at2"/>
<dbReference type="STRING" id="288004.AL038_04025"/>
<keyword evidence="5 6" id="KW-0560">Oxidoreductase</keyword>
<feature type="binding site" evidence="5">
    <location>
        <position position="266"/>
    </location>
    <ligand>
        <name>(2E)-4-hydroxy-3-methylbut-2-enyl diphosphate</name>
        <dbReference type="ChEBI" id="CHEBI:128753"/>
    </ligand>
</feature>
<keyword evidence="2 5" id="KW-0479">Metal-binding</keyword>
<feature type="binding site" evidence="5">
    <location>
        <position position="224"/>
    </location>
    <ligand>
        <name>dimethylallyl diphosphate</name>
        <dbReference type="ChEBI" id="CHEBI:57623"/>
    </ligand>
</feature>
<comment type="pathway">
    <text evidence="5">Isoprenoid biosynthesis; dimethylallyl diphosphate biosynthesis; dimethylallyl diphosphate from (2E)-4-hydroxy-3-methylbutenyl diphosphate: step 1/1.</text>
</comment>
<dbReference type="Pfam" id="PF02401">
    <property type="entry name" value="LYTB"/>
    <property type="match status" value="1"/>
</dbReference>
<feature type="binding site" evidence="5">
    <location>
        <position position="41"/>
    </location>
    <ligand>
        <name>isopentenyl diphosphate</name>
        <dbReference type="ChEBI" id="CHEBI:128769"/>
    </ligand>
</feature>
<evidence type="ECO:0000313" key="7">
    <source>
        <dbReference type="Proteomes" id="UP000234271"/>
    </source>
</evidence>
<dbReference type="UniPathway" id="UPA00059">
    <property type="reaction ID" value="UER00105"/>
</dbReference>
<feature type="binding site" evidence="5">
    <location>
        <position position="223"/>
    </location>
    <ligand>
        <name>isopentenyl diphosphate</name>
        <dbReference type="ChEBI" id="CHEBI:128769"/>
    </ligand>
</feature>
<dbReference type="EC" id="1.17.7.4" evidence="5"/>
<feature type="binding site" evidence="5">
    <location>
        <position position="12"/>
    </location>
    <ligand>
        <name>[4Fe-4S] cluster</name>
        <dbReference type="ChEBI" id="CHEBI:49883"/>
    </ligand>
</feature>
<comment type="catalytic activity">
    <reaction evidence="5">
        <text>isopentenyl diphosphate + 2 oxidized [2Fe-2S]-[ferredoxin] + H2O = (2E)-4-hydroxy-3-methylbut-2-enyl diphosphate + 2 reduced [2Fe-2S]-[ferredoxin] + 2 H(+)</text>
        <dbReference type="Rhea" id="RHEA:24488"/>
        <dbReference type="Rhea" id="RHEA-COMP:10000"/>
        <dbReference type="Rhea" id="RHEA-COMP:10001"/>
        <dbReference type="ChEBI" id="CHEBI:15377"/>
        <dbReference type="ChEBI" id="CHEBI:15378"/>
        <dbReference type="ChEBI" id="CHEBI:33737"/>
        <dbReference type="ChEBI" id="CHEBI:33738"/>
        <dbReference type="ChEBI" id="CHEBI:128753"/>
        <dbReference type="ChEBI" id="CHEBI:128769"/>
        <dbReference type="EC" id="1.17.7.4"/>
    </reaction>
</comment>
<evidence type="ECO:0000256" key="1">
    <source>
        <dbReference type="ARBA" id="ARBA00022485"/>
    </source>
</evidence>
<keyword evidence="5" id="KW-0414">Isoprene biosynthesis</keyword>
<dbReference type="Gene3D" id="3.40.50.11270">
    <property type="match status" value="1"/>
</dbReference>
<accession>A0A2N9YAT8</accession>
<feature type="binding site" evidence="5">
    <location>
        <position position="74"/>
    </location>
    <ligand>
        <name>isopentenyl diphosphate</name>
        <dbReference type="ChEBI" id="CHEBI:128769"/>
    </ligand>
</feature>
<dbReference type="GO" id="GO:0050992">
    <property type="term" value="P:dimethylallyl diphosphate biosynthetic process"/>
    <property type="evidence" value="ECO:0007669"/>
    <property type="project" value="UniProtKB-UniRule"/>
</dbReference>
<feature type="binding site" evidence="5">
    <location>
        <position position="124"/>
    </location>
    <ligand>
        <name>(2E)-4-hydroxy-3-methylbut-2-enyl diphosphate</name>
        <dbReference type="ChEBI" id="CHEBI:128753"/>
    </ligand>
</feature>
<dbReference type="UniPathway" id="UPA00056">
    <property type="reaction ID" value="UER00097"/>
</dbReference>
<comment type="catalytic activity">
    <reaction evidence="5">
        <text>dimethylallyl diphosphate + 2 oxidized [2Fe-2S]-[ferredoxin] + H2O = (2E)-4-hydroxy-3-methylbut-2-enyl diphosphate + 2 reduced [2Fe-2S]-[ferredoxin] + 2 H(+)</text>
        <dbReference type="Rhea" id="RHEA:24825"/>
        <dbReference type="Rhea" id="RHEA-COMP:10000"/>
        <dbReference type="Rhea" id="RHEA-COMP:10001"/>
        <dbReference type="ChEBI" id="CHEBI:15377"/>
        <dbReference type="ChEBI" id="CHEBI:15378"/>
        <dbReference type="ChEBI" id="CHEBI:33737"/>
        <dbReference type="ChEBI" id="CHEBI:33738"/>
        <dbReference type="ChEBI" id="CHEBI:57623"/>
        <dbReference type="ChEBI" id="CHEBI:128753"/>
        <dbReference type="EC" id="1.17.7.4"/>
    </reaction>
</comment>
<dbReference type="KEGG" id="blep:AL038_04025"/>
<keyword evidence="3 5" id="KW-0408">Iron</keyword>
<dbReference type="CDD" id="cd13944">
    <property type="entry name" value="lytB_ispH"/>
    <property type="match status" value="1"/>
</dbReference>
<dbReference type="PANTHER" id="PTHR30426:SF0">
    <property type="entry name" value="4-HYDROXY-3-METHYLBUT-2-ENYL DIPHOSPHATE REDUCTASE"/>
    <property type="match status" value="1"/>
</dbReference>
<dbReference type="NCBIfam" id="TIGR00216">
    <property type="entry name" value="ispH_lytB"/>
    <property type="match status" value="1"/>
</dbReference>
<dbReference type="AlphaFoldDB" id="A0A2N9YAT8"/>
<dbReference type="GO" id="GO:0046872">
    <property type="term" value="F:metal ion binding"/>
    <property type="evidence" value="ECO:0007669"/>
    <property type="project" value="UniProtKB-KW"/>
</dbReference>
<feature type="binding site" evidence="5">
    <location>
        <position position="164"/>
    </location>
    <ligand>
        <name>(2E)-4-hydroxy-3-methylbut-2-enyl diphosphate</name>
        <dbReference type="ChEBI" id="CHEBI:128753"/>
    </ligand>
</feature>
<feature type="binding site" evidence="5">
    <location>
        <position position="124"/>
    </location>
    <ligand>
        <name>dimethylallyl diphosphate</name>
        <dbReference type="ChEBI" id="CHEBI:57623"/>
    </ligand>
</feature>
<dbReference type="GO" id="GO:0016114">
    <property type="term" value="P:terpenoid biosynthetic process"/>
    <property type="evidence" value="ECO:0007669"/>
    <property type="project" value="UniProtKB-UniRule"/>
</dbReference>
<feature type="binding site" evidence="5">
    <location>
        <position position="194"/>
    </location>
    <ligand>
        <name>[4Fe-4S] cluster</name>
        <dbReference type="ChEBI" id="CHEBI:49883"/>
    </ligand>
</feature>
<dbReference type="Proteomes" id="UP000234271">
    <property type="component" value="Chromosome"/>
</dbReference>
<dbReference type="RefSeq" id="WP_062149375.1">
    <property type="nucleotide sequence ID" value="NZ_CP012373.2"/>
</dbReference>
<feature type="binding site" evidence="5">
    <location>
        <position position="223"/>
    </location>
    <ligand>
        <name>dimethylallyl diphosphate</name>
        <dbReference type="ChEBI" id="CHEBI:57623"/>
    </ligand>
</feature>
<proteinExistence type="inferred from homology"/>
<feature type="binding site" evidence="5">
    <location>
        <position position="224"/>
    </location>
    <ligand>
        <name>(2E)-4-hydroxy-3-methylbut-2-enyl diphosphate</name>
        <dbReference type="ChEBI" id="CHEBI:128753"/>
    </ligand>
</feature>
<dbReference type="EMBL" id="CP018889">
    <property type="protein sequence ID" value="AUI67585.1"/>
    <property type="molecule type" value="Genomic_DNA"/>
</dbReference>
<keyword evidence="1 5" id="KW-0004">4Fe-4S</keyword>
<evidence type="ECO:0000313" key="6">
    <source>
        <dbReference type="EMBL" id="AUI67585.1"/>
    </source>
</evidence>
<dbReference type="NCBIfam" id="NF002190">
    <property type="entry name" value="PRK01045.1-4"/>
    <property type="match status" value="1"/>
</dbReference>
<evidence type="ECO:0000256" key="2">
    <source>
        <dbReference type="ARBA" id="ARBA00022723"/>
    </source>
</evidence>
<feature type="binding site" evidence="5">
    <location>
        <position position="266"/>
    </location>
    <ligand>
        <name>dimethylallyl diphosphate</name>
        <dbReference type="ChEBI" id="CHEBI:57623"/>
    </ligand>
</feature>
<feature type="binding site" evidence="5">
    <location>
        <position position="124"/>
    </location>
    <ligand>
        <name>isopentenyl diphosphate</name>
        <dbReference type="ChEBI" id="CHEBI:128769"/>
    </ligand>
</feature>
<comment type="pathway">
    <text evidence="5">Isoprenoid biosynthesis; isopentenyl diphosphate biosynthesis via DXP pathway; isopentenyl diphosphate from 1-deoxy-D-xylulose 5-phosphate: step 6/6.</text>
</comment>
<protein>
    <recommendedName>
        <fullName evidence="5">4-hydroxy-3-methylbut-2-enyl diphosphate reductase</fullName>
        <shortName evidence="5">HMBPP reductase</shortName>
        <ecNumber evidence="5">1.17.7.4</ecNumber>
    </recommendedName>
</protein>
<dbReference type="GO" id="GO:0051745">
    <property type="term" value="F:4-hydroxy-3-methylbut-2-enyl diphosphate reductase activity"/>
    <property type="evidence" value="ECO:0007669"/>
    <property type="project" value="UniProtKB-UniRule"/>
</dbReference>
<dbReference type="NCBIfam" id="NF002188">
    <property type="entry name" value="PRK01045.1-2"/>
    <property type="match status" value="1"/>
</dbReference>
<feature type="binding site" evidence="5">
    <location>
        <position position="96"/>
    </location>
    <ligand>
        <name>[4Fe-4S] cluster</name>
        <dbReference type="ChEBI" id="CHEBI:49883"/>
    </ligand>
</feature>
<reference evidence="7" key="1">
    <citation type="submission" date="2016-12" db="EMBL/GenBank/DDBJ databases">
        <title>Complete Genome Sequence of Beggiatoa leptomitiformis D-401.</title>
        <authorList>
            <person name="Fomenkov A."/>
            <person name="Vincze T."/>
            <person name="Grabovich M."/>
            <person name="Anton B.P."/>
            <person name="Dubinina G."/>
            <person name="Orlova M."/>
            <person name="Belousova E."/>
            <person name="Roberts R.J."/>
        </authorList>
    </citation>
    <scope>NUCLEOTIDE SEQUENCE [LARGE SCALE GENOMIC DNA]</scope>
    <source>
        <strain evidence="7">D-401</strain>
    </source>
</reference>
<keyword evidence="4 5" id="KW-0411">Iron-sulfur</keyword>
<evidence type="ECO:0000256" key="3">
    <source>
        <dbReference type="ARBA" id="ARBA00023004"/>
    </source>
</evidence>
<feature type="binding site" evidence="5">
    <location>
        <position position="224"/>
    </location>
    <ligand>
        <name>isopentenyl diphosphate</name>
        <dbReference type="ChEBI" id="CHEBI:128769"/>
    </ligand>
</feature>